<protein>
    <submittedName>
        <fullName evidence="1">Uncharacterized protein</fullName>
    </submittedName>
</protein>
<reference evidence="1" key="1">
    <citation type="submission" date="2021-01" db="EMBL/GenBank/DDBJ databases">
        <authorList>
            <consortium name="Genoscope - CEA"/>
            <person name="William W."/>
        </authorList>
    </citation>
    <scope>NUCLEOTIDE SEQUENCE</scope>
</reference>
<keyword evidence="2" id="KW-1185">Reference proteome</keyword>
<proteinExistence type="predicted"/>
<dbReference type="EMBL" id="CAJJDN010000133">
    <property type="protein sequence ID" value="CAD8121567.1"/>
    <property type="molecule type" value="Genomic_DNA"/>
</dbReference>
<organism evidence="1 2">
    <name type="scientific">Paramecium sonneborni</name>
    <dbReference type="NCBI Taxonomy" id="65129"/>
    <lineage>
        <taxon>Eukaryota</taxon>
        <taxon>Sar</taxon>
        <taxon>Alveolata</taxon>
        <taxon>Ciliophora</taxon>
        <taxon>Intramacronucleata</taxon>
        <taxon>Oligohymenophorea</taxon>
        <taxon>Peniculida</taxon>
        <taxon>Parameciidae</taxon>
        <taxon>Paramecium</taxon>
    </lineage>
</organism>
<dbReference type="Proteomes" id="UP000692954">
    <property type="component" value="Unassembled WGS sequence"/>
</dbReference>
<name>A0A8S1R2J9_9CILI</name>
<dbReference type="AlphaFoldDB" id="A0A8S1R2J9"/>
<gene>
    <name evidence="1" type="ORF">PSON_ATCC_30995.1.T1330037</name>
</gene>
<comment type="caution">
    <text evidence="1">The sequence shown here is derived from an EMBL/GenBank/DDBJ whole genome shotgun (WGS) entry which is preliminary data.</text>
</comment>
<evidence type="ECO:0000313" key="2">
    <source>
        <dbReference type="Proteomes" id="UP000692954"/>
    </source>
</evidence>
<sequence>MIQVIQQMMELKLHKKVYIILDLIVESSIFRLGLDTKCYQVQNILFAKQNDIIISLKIIDFGFSVYENTYTQLSYKQVDLKELYLLYRQNC</sequence>
<accession>A0A8S1R2J9</accession>
<evidence type="ECO:0000313" key="1">
    <source>
        <dbReference type="EMBL" id="CAD8121567.1"/>
    </source>
</evidence>